<dbReference type="Gene3D" id="2.60.40.1120">
    <property type="entry name" value="Carboxypeptidase-like, regulatory domain"/>
    <property type="match status" value="1"/>
</dbReference>
<dbReference type="SUPFAM" id="SSF49452">
    <property type="entry name" value="Starch-binding domain-like"/>
    <property type="match status" value="1"/>
</dbReference>
<dbReference type="InterPro" id="IPR013783">
    <property type="entry name" value="Ig-like_fold"/>
</dbReference>
<protein>
    <submittedName>
        <fullName evidence="9">Subtilisin family serine protease</fullName>
    </submittedName>
</protein>
<feature type="compositionally biased region" description="Acidic residues" evidence="7">
    <location>
        <begin position="266"/>
        <end position="275"/>
    </location>
</feature>
<dbReference type="PANTHER" id="PTHR43806">
    <property type="entry name" value="PEPTIDASE S8"/>
    <property type="match status" value="1"/>
</dbReference>
<proteinExistence type="inferred from homology"/>
<keyword evidence="4 5" id="KW-0720">Serine protease</keyword>
<dbReference type="GO" id="GO:0006508">
    <property type="term" value="P:proteolysis"/>
    <property type="evidence" value="ECO:0007669"/>
    <property type="project" value="UniProtKB-KW"/>
</dbReference>
<evidence type="ECO:0000256" key="5">
    <source>
        <dbReference type="PROSITE-ProRule" id="PRU01240"/>
    </source>
</evidence>
<feature type="region of interest" description="Disordered" evidence="7">
    <location>
        <begin position="242"/>
        <end position="300"/>
    </location>
</feature>
<sequence>MSSRIRVASIVGALLLLLIVGALAPVAVSAADTGAAGTGAAGAGAAGTGDVAVNVTVDDHDLDGPTTLFVRLAEPDDAAIEAAATASGPAATTPEIRRAAVADSQRAAVDHLEATPHVTVDHAFWITNALVVTVDADADTDAVDAALEATPNAEAIHPNHELATLDDLPAVDGHGTDGVTTHATSPVIGAASPAVDTAGPTLDADGVDATYGVSMVNAPTVWESRTRGSGARVAVLDTGVDADHPDITLRSDDPDDPTYPGGWAEFDLDGSEVEGSEPRDSNGHGTHVSGTVAGGDASGTAIGVAPEAELMHGLVFPDGSASTASVIAGIEWAVANDADVVSMSLGLATDDESVYEPAFVEPIENARQAGTIVVAAAGNDGENVTTSPGNVRSAVSVGAVDPDREVAAFSSGERVDTDDAWGSEAPADWPDEYVVPGVSAPGVDVESAAVGGGTREASGTSMAAPHVAGALALLRADDPDLTEPAATAVLRETAVHPDGYTTDPDPRHGTGVVDVHAAALAAEHGTWIEGTATFDGDPAGGVRIDSDSGTTVTTAADGSFALPVEPGTRTLSADTATFGTVTESVEATAGDRTSVELDLDRTVTATVTTDQPDTLSSGDAMTLTVDVDHLDGYTVTPTDDSTVAAANVSVTVDDEPLPVGETREFDRFSGTFSVTVTVDGEGELSLEHVFDGSPDPVVRTTGPTTVVAPDTEAFSATDTRVPDRIPVGGTPLVETTIRNDDDVPRTPVVEWSSDGDDWTTIGGGTELAPGERLTVRERVAHDEPPGTMTHRVAVTEPGTTDRTVVATPTTELVDAPAGLDVTETNASTHVAAGETLTTDVTVENAGGEPFDDLVWAEIDGSVYAAERVELSPGESTTVTLSGVAPADRGGYAHRVGTSTDSREDPVYVDLSEYVTDDGHVRANELLNAAADFRGGEIRSGLLLDLAALFRSGDPFPVS</sequence>
<dbReference type="Gene3D" id="2.60.40.10">
    <property type="entry name" value="Immunoglobulins"/>
    <property type="match status" value="1"/>
</dbReference>
<dbReference type="Gene3D" id="3.40.50.200">
    <property type="entry name" value="Peptidase S8/S53 domain"/>
    <property type="match status" value="1"/>
</dbReference>
<dbReference type="InterPro" id="IPR023828">
    <property type="entry name" value="Peptidase_S8_Ser-AS"/>
</dbReference>
<evidence type="ECO:0000256" key="1">
    <source>
        <dbReference type="ARBA" id="ARBA00011073"/>
    </source>
</evidence>
<dbReference type="SUPFAM" id="SSF52743">
    <property type="entry name" value="Subtilisin-like"/>
    <property type="match status" value="1"/>
</dbReference>
<keyword evidence="3 5" id="KW-0378">Hydrolase</keyword>
<dbReference type="PANTHER" id="PTHR43806:SF11">
    <property type="entry name" value="CEREVISIN-RELATED"/>
    <property type="match status" value="1"/>
</dbReference>
<dbReference type="InterPro" id="IPR015500">
    <property type="entry name" value="Peptidase_S8_subtilisin-rel"/>
</dbReference>
<feature type="active site" description="Charge relay system" evidence="5">
    <location>
        <position position="237"/>
    </location>
</feature>
<dbReference type="PROSITE" id="PS00138">
    <property type="entry name" value="SUBTILASE_SER"/>
    <property type="match status" value="1"/>
</dbReference>
<feature type="active site" description="Charge relay system" evidence="5">
    <location>
        <position position="284"/>
    </location>
</feature>
<dbReference type="AlphaFoldDB" id="A0A8T4GGJ2"/>
<gene>
    <name evidence="9" type="ORF">J2751_002699</name>
</gene>
<dbReference type="GO" id="GO:0030246">
    <property type="term" value="F:carbohydrate binding"/>
    <property type="evidence" value="ECO:0007669"/>
    <property type="project" value="InterPro"/>
</dbReference>
<comment type="caution">
    <text evidence="9">The sequence shown here is derived from an EMBL/GenBank/DDBJ whole genome shotgun (WGS) entry which is preliminary data.</text>
</comment>
<dbReference type="InterPro" id="IPR023827">
    <property type="entry name" value="Peptidase_S8_Asp-AS"/>
</dbReference>
<dbReference type="InterPro" id="IPR013784">
    <property type="entry name" value="Carb-bd-like_fold"/>
</dbReference>
<dbReference type="Proteomes" id="UP000823588">
    <property type="component" value="Unassembled WGS sequence"/>
</dbReference>
<feature type="active site" description="Charge relay system" evidence="5">
    <location>
        <position position="461"/>
    </location>
</feature>
<accession>A0A8T4GGJ2</accession>
<keyword evidence="10" id="KW-1185">Reference proteome</keyword>
<dbReference type="OrthoDB" id="341609at2157"/>
<reference evidence="9" key="1">
    <citation type="submission" date="2021-03" db="EMBL/GenBank/DDBJ databases">
        <title>Genomic Encyclopedia of Type Strains, Phase IV (KMG-IV): sequencing the most valuable type-strain genomes for metagenomic binning, comparative biology and taxonomic classification.</title>
        <authorList>
            <person name="Goeker M."/>
        </authorList>
    </citation>
    <scope>NUCLEOTIDE SEQUENCE</scope>
    <source>
        <strain evidence="9">DSM 23564</strain>
    </source>
</reference>
<dbReference type="InterPro" id="IPR050131">
    <property type="entry name" value="Peptidase_S8_subtilisin-like"/>
</dbReference>
<dbReference type="PROSITE" id="PS00137">
    <property type="entry name" value="SUBTILASE_HIS"/>
    <property type="match status" value="1"/>
</dbReference>
<name>A0A8T4GGJ2_9EURY</name>
<dbReference type="InterPro" id="IPR000209">
    <property type="entry name" value="Peptidase_S8/S53_dom"/>
</dbReference>
<evidence type="ECO:0000313" key="9">
    <source>
        <dbReference type="EMBL" id="MBP1923654.1"/>
    </source>
</evidence>
<evidence type="ECO:0000256" key="6">
    <source>
        <dbReference type="RuleBase" id="RU003355"/>
    </source>
</evidence>
<dbReference type="PROSITE" id="PS51892">
    <property type="entry name" value="SUBTILASE"/>
    <property type="match status" value="1"/>
</dbReference>
<keyword evidence="2 5" id="KW-0645">Protease</keyword>
<dbReference type="InterPro" id="IPR022398">
    <property type="entry name" value="Peptidase_S8_His-AS"/>
</dbReference>
<dbReference type="PRINTS" id="PR00723">
    <property type="entry name" value="SUBTILISIN"/>
</dbReference>
<evidence type="ECO:0000256" key="7">
    <source>
        <dbReference type="SAM" id="MobiDB-lite"/>
    </source>
</evidence>
<dbReference type="GO" id="GO:0004252">
    <property type="term" value="F:serine-type endopeptidase activity"/>
    <property type="evidence" value="ECO:0007669"/>
    <property type="project" value="UniProtKB-UniRule"/>
</dbReference>
<evidence type="ECO:0000256" key="3">
    <source>
        <dbReference type="ARBA" id="ARBA00022801"/>
    </source>
</evidence>
<evidence type="ECO:0000256" key="4">
    <source>
        <dbReference type="ARBA" id="ARBA00022825"/>
    </source>
</evidence>
<feature type="domain" description="Peptidase S8/S53" evidence="8">
    <location>
        <begin position="228"/>
        <end position="497"/>
    </location>
</feature>
<comment type="similarity">
    <text evidence="1 5 6">Belongs to the peptidase S8 family.</text>
</comment>
<organism evidence="9 10">
    <name type="scientific">Halorubrum alkaliphilum</name>
    <dbReference type="NCBI Taxonomy" id="261290"/>
    <lineage>
        <taxon>Archaea</taxon>
        <taxon>Methanobacteriati</taxon>
        <taxon>Methanobacteriota</taxon>
        <taxon>Stenosarchaea group</taxon>
        <taxon>Halobacteria</taxon>
        <taxon>Halobacteriales</taxon>
        <taxon>Haloferacaceae</taxon>
        <taxon>Halorubrum</taxon>
    </lineage>
</organism>
<dbReference type="InterPro" id="IPR036852">
    <property type="entry name" value="Peptidase_S8/S53_dom_sf"/>
</dbReference>
<evidence type="ECO:0000259" key="8">
    <source>
        <dbReference type="Pfam" id="PF00082"/>
    </source>
</evidence>
<dbReference type="RefSeq" id="WP_209486657.1">
    <property type="nucleotide sequence ID" value="NZ_JAGGKQ010000026.1"/>
</dbReference>
<evidence type="ECO:0000256" key="2">
    <source>
        <dbReference type="ARBA" id="ARBA00022670"/>
    </source>
</evidence>
<dbReference type="Pfam" id="PF00082">
    <property type="entry name" value="Peptidase_S8"/>
    <property type="match status" value="1"/>
</dbReference>
<dbReference type="PROSITE" id="PS00136">
    <property type="entry name" value="SUBTILASE_ASP"/>
    <property type="match status" value="1"/>
</dbReference>
<dbReference type="EMBL" id="JAGGKQ010000026">
    <property type="protein sequence ID" value="MBP1923654.1"/>
    <property type="molecule type" value="Genomic_DNA"/>
</dbReference>
<evidence type="ECO:0000313" key="10">
    <source>
        <dbReference type="Proteomes" id="UP000823588"/>
    </source>
</evidence>
<feature type="compositionally biased region" description="Basic and acidic residues" evidence="7">
    <location>
        <begin position="242"/>
        <end position="252"/>
    </location>
</feature>